<accession>A0A5J4UUB7</accession>
<evidence type="ECO:0000313" key="1">
    <source>
        <dbReference type="EMBL" id="KAA6373642.1"/>
    </source>
</evidence>
<dbReference type="AlphaFoldDB" id="A0A5J4UUB7"/>
<dbReference type="EMBL" id="SNRW01012569">
    <property type="protein sequence ID" value="KAA6373642.1"/>
    <property type="molecule type" value="Genomic_DNA"/>
</dbReference>
<gene>
    <name evidence="1" type="ORF">EZS28_030830</name>
</gene>
<organism evidence="1 2">
    <name type="scientific">Streblomastix strix</name>
    <dbReference type="NCBI Taxonomy" id="222440"/>
    <lineage>
        <taxon>Eukaryota</taxon>
        <taxon>Metamonada</taxon>
        <taxon>Preaxostyla</taxon>
        <taxon>Oxymonadida</taxon>
        <taxon>Streblomastigidae</taxon>
        <taxon>Streblomastix</taxon>
    </lineage>
</organism>
<evidence type="ECO:0000313" key="2">
    <source>
        <dbReference type="Proteomes" id="UP000324800"/>
    </source>
</evidence>
<dbReference type="Proteomes" id="UP000324800">
    <property type="component" value="Unassembled WGS sequence"/>
</dbReference>
<protein>
    <submittedName>
        <fullName evidence="1">Uncharacterized protein</fullName>
    </submittedName>
</protein>
<name>A0A5J4UUB7_9EUKA</name>
<comment type="caution">
    <text evidence="1">The sequence shown here is derived from an EMBL/GenBank/DDBJ whole genome shotgun (WGS) entry which is preliminary data.</text>
</comment>
<reference evidence="1 2" key="1">
    <citation type="submission" date="2019-03" db="EMBL/GenBank/DDBJ databases">
        <title>Single cell metagenomics reveals metabolic interactions within the superorganism composed of flagellate Streblomastix strix and complex community of Bacteroidetes bacteria on its surface.</title>
        <authorList>
            <person name="Treitli S.C."/>
            <person name="Kolisko M."/>
            <person name="Husnik F."/>
            <person name="Keeling P."/>
            <person name="Hampl V."/>
        </authorList>
    </citation>
    <scope>NUCLEOTIDE SEQUENCE [LARGE SCALE GENOMIC DNA]</scope>
    <source>
        <strain evidence="1">ST1C</strain>
    </source>
</reference>
<proteinExistence type="predicted"/>
<sequence>MKRSDTAEAECWTSEAAKASNSMFLGLGGRRQLQKVHSLGVFSYLYVDSEGFTLIATHIPERVGKTFTRQSYTSAVIAVISS</sequence>